<protein>
    <recommendedName>
        <fullName evidence="9">Glucoamylase</fullName>
        <ecNumber evidence="9">3.2.1.3</ecNumber>
    </recommendedName>
    <alternativeName>
        <fullName evidence="9">1,4-alpha-D-glucan glucohydrolase</fullName>
    </alternativeName>
    <alternativeName>
        <fullName evidence="9">Glucan 1,4-alpha-glucosidase</fullName>
    </alternativeName>
</protein>
<dbReference type="Pfam" id="PF00723">
    <property type="entry name" value="Glyco_hydro_15"/>
    <property type="match status" value="1"/>
</dbReference>
<keyword evidence="13" id="KW-1185">Reference proteome</keyword>
<dbReference type="InterPro" id="IPR008291">
    <property type="entry name" value="Glucoamylase_SBD"/>
</dbReference>
<reference evidence="12" key="1">
    <citation type="submission" date="2019-10" db="EMBL/GenBank/DDBJ databases">
        <authorList>
            <consortium name="DOE Joint Genome Institute"/>
            <person name="Kuo A."/>
            <person name="Miyauchi S."/>
            <person name="Kiss E."/>
            <person name="Drula E."/>
            <person name="Kohler A."/>
            <person name="Sanchez-Garcia M."/>
            <person name="Andreopoulos B."/>
            <person name="Barry K.W."/>
            <person name="Bonito G."/>
            <person name="Buee M."/>
            <person name="Carver A."/>
            <person name="Chen C."/>
            <person name="Cichocki N."/>
            <person name="Clum A."/>
            <person name="Culley D."/>
            <person name="Crous P.W."/>
            <person name="Fauchery L."/>
            <person name="Girlanda M."/>
            <person name="Hayes R."/>
            <person name="Keri Z."/>
            <person name="LaButti K."/>
            <person name="Lipzen A."/>
            <person name="Lombard V."/>
            <person name="Magnuson J."/>
            <person name="Maillard F."/>
            <person name="Morin E."/>
            <person name="Murat C."/>
            <person name="Nolan M."/>
            <person name="Ohm R."/>
            <person name="Pangilinan J."/>
            <person name="Pereira M."/>
            <person name="Perotto S."/>
            <person name="Peter M."/>
            <person name="Riley R."/>
            <person name="Sitrit Y."/>
            <person name="Stielow B."/>
            <person name="Szollosi G."/>
            <person name="Zifcakova L."/>
            <person name="Stursova M."/>
            <person name="Spatafora J.W."/>
            <person name="Tedersoo L."/>
            <person name="Vaario L.-M."/>
            <person name="Yamada A."/>
            <person name="Yan M."/>
            <person name="Wang P."/>
            <person name="Xu J."/>
            <person name="Bruns T."/>
            <person name="Baldrian P."/>
            <person name="Vilgalys R."/>
            <person name="Henrissat B."/>
            <person name="Grigoriev I.V."/>
            <person name="Hibbett D."/>
            <person name="Nagy L.G."/>
            <person name="Martin F.M."/>
        </authorList>
    </citation>
    <scope>NUCLEOTIDE SEQUENCE</scope>
    <source>
        <strain evidence="12">Prilba</strain>
    </source>
</reference>
<dbReference type="PANTHER" id="PTHR31616">
    <property type="entry name" value="TREHALASE"/>
    <property type="match status" value="1"/>
</dbReference>
<dbReference type="Gene3D" id="2.60.40.10">
    <property type="entry name" value="Immunoglobulins"/>
    <property type="match status" value="1"/>
</dbReference>
<dbReference type="InterPro" id="IPR011613">
    <property type="entry name" value="GH15-like"/>
</dbReference>
<evidence type="ECO:0000256" key="9">
    <source>
        <dbReference type="PIRNR" id="PIRNR001031"/>
    </source>
</evidence>
<evidence type="ECO:0000256" key="6">
    <source>
        <dbReference type="ARBA" id="ARBA00023277"/>
    </source>
</evidence>
<dbReference type="PANTHER" id="PTHR31616:SF12">
    <property type="entry name" value="GLUCOAMYLASE"/>
    <property type="match status" value="1"/>
</dbReference>
<dbReference type="Proteomes" id="UP000759537">
    <property type="component" value="Unassembled WGS sequence"/>
</dbReference>
<dbReference type="EC" id="3.2.1.3" evidence="9"/>
<feature type="domain" description="CBM20" evidence="11">
    <location>
        <begin position="528"/>
        <end position="627"/>
    </location>
</feature>
<dbReference type="GO" id="GO:2001070">
    <property type="term" value="F:starch binding"/>
    <property type="evidence" value="ECO:0007669"/>
    <property type="project" value="InterPro"/>
</dbReference>
<dbReference type="PROSITE" id="PS51166">
    <property type="entry name" value="CBM20"/>
    <property type="match status" value="1"/>
</dbReference>
<reference evidence="12" key="2">
    <citation type="journal article" date="2020" name="Nat. Commun.">
        <title>Large-scale genome sequencing of mycorrhizal fungi provides insights into the early evolution of symbiotic traits.</title>
        <authorList>
            <person name="Miyauchi S."/>
            <person name="Kiss E."/>
            <person name="Kuo A."/>
            <person name="Drula E."/>
            <person name="Kohler A."/>
            <person name="Sanchez-Garcia M."/>
            <person name="Morin E."/>
            <person name="Andreopoulos B."/>
            <person name="Barry K.W."/>
            <person name="Bonito G."/>
            <person name="Buee M."/>
            <person name="Carver A."/>
            <person name="Chen C."/>
            <person name="Cichocki N."/>
            <person name="Clum A."/>
            <person name="Culley D."/>
            <person name="Crous P.W."/>
            <person name="Fauchery L."/>
            <person name="Girlanda M."/>
            <person name="Hayes R.D."/>
            <person name="Keri Z."/>
            <person name="LaButti K."/>
            <person name="Lipzen A."/>
            <person name="Lombard V."/>
            <person name="Magnuson J."/>
            <person name="Maillard F."/>
            <person name="Murat C."/>
            <person name="Nolan M."/>
            <person name="Ohm R.A."/>
            <person name="Pangilinan J."/>
            <person name="Pereira M.F."/>
            <person name="Perotto S."/>
            <person name="Peter M."/>
            <person name="Pfister S."/>
            <person name="Riley R."/>
            <person name="Sitrit Y."/>
            <person name="Stielow J.B."/>
            <person name="Szollosi G."/>
            <person name="Zifcakova L."/>
            <person name="Stursova M."/>
            <person name="Spatafora J.W."/>
            <person name="Tedersoo L."/>
            <person name="Vaario L.M."/>
            <person name="Yamada A."/>
            <person name="Yan M."/>
            <person name="Wang P."/>
            <person name="Xu J."/>
            <person name="Bruns T."/>
            <person name="Baldrian P."/>
            <person name="Vilgalys R."/>
            <person name="Dunand C."/>
            <person name="Henrissat B."/>
            <person name="Grigoriev I.V."/>
            <person name="Hibbett D."/>
            <person name="Nagy L.G."/>
            <person name="Martin F.M."/>
        </authorList>
    </citation>
    <scope>NUCLEOTIDE SEQUENCE</scope>
    <source>
        <strain evidence="12">Prilba</strain>
    </source>
</reference>
<keyword evidence="4 9" id="KW-0378">Hydrolase</keyword>
<evidence type="ECO:0000256" key="5">
    <source>
        <dbReference type="ARBA" id="ARBA00023180"/>
    </source>
</evidence>
<dbReference type="EMBL" id="WHVB01000014">
    <property type="protein sequence ID" value="KAF8476626.1"/>
    <property type="molecule type" value="Genomic_DNA"/>
</dbReference>
<dbReference type="CDD" id="cd05808">
    <property type="entry name" value="CBM20_alpha_amylase"/>
    <property type="match status" value="1"/>
</dbReference>
<evidence type="ECO:0000256" key="4">
    <source>
        <dbReference type="ARBA" id="ARBA00022801"/>
    </source>
</evidence>
<keyword evidence="3" id="KW-0732">Signal</keyword>
<evidence type="ECO:0000313" key="12">
    <source>
        <dbReference type="EMBL" id="KAF8476626.1"/>
    </source>
</evidence>
<dbReference type="OrthoDB" id="6123450at2759"/>
<comment type="similarity">
    <text evidence="2 9">Belongs to the glycosyl hydrolase 15 family.</text>
</comment>
<dbReference type="PRINTS" id="PR00736">
    <property type="entry name" value="GLHYDRLASE15"/>
</dbReference>
<dbReference type="GO" id="GO:0000272">
    <property type="term" value="P:polysaccharide catabolic process"/>
    <property type="evidence" value="ECO:0007669"/>
    <property type="project" value="UniProtKB-KW"/>
</dbReference>
<evidence type="ECO:0000256" key="10">
    <source>
        <dbReference type="PIRSR" id="PIRSR001031-1"/>
    </source>
</evidence>
<dbReference type="InterPro" id="IPR008928">
    <property type="entry name" value="6-hairpin_glycosidase_sf"/>
</dbReference>
<dbReference type="InterPro" id="IPR000165">
    <property type="entry name" value="Glucoamylase"/>
</dbReference>
<evidence type="ECO:0000256" key="2">
    <source>
        <dbReference type="ARBA" id="ARBA00006188"/>
    </source>
</evidence>
<dbReference type="FunFam" id="1.50.10.10:FF:000018">
    <property type="entry name" value="Glucoamylase"/>
    <property type="match status" value="1"/>
</dbReference>
<dbReference type="GO" id="GO:0000324">
    <property type="term" value="C:fungal-type vacuole"/>
    <property type="evidence" value="ECO:0007669"/>
    <property type="project" value="TreeGrafter"/>
</dbReference>
<proteinExistence type="inferred from homology"/>
<feature type="active site" description="Proton acceptor" evidence="10">
    <location>
        <position position="252"/>
    </location>
</feature>
<keyword evidence="8 9" id="KW-0624">Polysaccharide degradation</keyword>
<accession>A0A9P5MS96</accession>
<dbReference type="SUPFAM" id="SSF48208">
    <property type="entry name" value="Six-hairpin glycosidases"/>
    <property type="match status" value="1"/>
</dbReference>
<dbReference type="PIRSF" id="PIRSF001031">
    <property type="entry name" value="Glu-a-glcsd_SBD"/>
    <property type="match status" value="1"/>
</dbReference>
<dbReference type="GO" id="GO:0004339">
    <property type="term" value="F:glucan 1,4-alpha-glucosidase activity"/>
    <property type="evidence" value="ECO:0007669"/>
    <property type="project" value="UniProtKB-EC"/>
</dbReference>
<dbReference type="AlphaFoldDB" id="A0A9P5MS96"/>
<organism evidence="12 13">
    <name type="scientific">Russula ochroleuca</name>
    <dbReference type="NCBI Taxonomy" id="152965"/>
    <lineage>
        <taxon>Eukaryota</taxon>
        <taxon>Fungi</taxon>
        <taxon>Dikarya</taxon>
        <taxon>Basidiomycota</taxon>
        <taxon>Agaricomycotina</taxon>
        <taxon>Agaricomycetes</taxon>
        <taxon>Russulales</taxon>
        <taxon>Russulaceae</taxon>
        <taxon>Russula</taxon>
    </lineage>
</organism>
<dbReference type="InterPro" id="IPR002044">
    <property type="entry name" value="CBM20"/>
</dbReference>
<dbReference type="InterPro" id="IPR013784">
    <property type="entry name" value="Carb-bd-like_fold"/>
</dbReference>
<evidence type="ECO:0000313" key="13">
    <source>
        <dbReference type="Proteomes" id="UP000759537"/>
    </source>
</evidence>
<dbReference type="SMART" id="SM01065">
    <property type="entry name" value="CBM_2"/>
    <property type="match status" value="1"/>
</dbReference>
<evidence type="ECO:0000256" key="7">
    <source>
        <dbReference type="ARBA" id="ARBA00023295"/>
    </source>
</evidence>
<evidence type="ECO:0000256" key="3">
    <source>
        <dbReference type="ARBA" id="ARBA00022729"/>
    </source>
</evidence>
<feature type="active site" description="Proton donor" evidence="10">
    <location>
        <position position="255"/>
    </location>
</feature>
<sequence>MWALRQFSMLPESYHDASQFATLPRMLAYASGLTSDLPLNAPPRCTHVRPKPSLKMRLLCLASVIGLVGTSISQPTNASSYFTSESPVAKAGLLANIGPNGAKSSGAKAGIVIASPNTVNPDYLFSWVRDSSLVFKVIADQFSRGEDDSLRGQIDNFFAAESALQQVSNPSGAVNTGGLGEPKFNIDGSAFTGPGVALSEVYGPALRSTALITYANWLLDHGNTTFVTNTMWPVIQLDLDYVATYWNQSTFDLWEETFSSSFFTTAVQHRALREGAALAAQIGHTPSSKRYNAQAGNILCFLQTYWNPAEGYITANTGGGRSGKDSNTILASIHTWDINAGCDAITFQPCSDRHCPISRFTSTPFAPFTPSTRASDVTSAVAVGRYPEDKYYNGNPWYLSTFAVAEQLYDALLTWEFAGAINVTSTSLDFFRQFESSIGTGTYPSDSSQYSKLISAIKPFADGFVEIAAKYTPSAGGLAEQFDKSTGQPLSAADLTWSYASVMTAASAYAGITPASWGAEGLIVPSKCVPPPQVSVTFNVNATTFFGENIFLAGSVDALNDWSPNNAIHMNPAKYPIWSINVTLPAKAGIQYKYLRKYLDDVTWESDPNRVVITPGSGDVTLDDTWR</sequence>
<keyword evidence="7 9" id="KW-0326">Glycosidase</keyword>
<keyword evidence="6 9" id="KW-0119">Carbohydrate metabolism</keyword>
<dbReference type="Pfam" id="PF00686">
    <property type="entry name" value="CBM_20"/>
    <property type="match status" value="1"/>
</dbReference>
<keyword evidence="5" id="KW-0325">Glycoprotein</keyword>
<comment type="catalytic activity">
    <reaction evidence="1 9">
        <text>Hydrolysis of terminal (1-&gt;4)-linked alpha-D-glucose residues successively from non-reducing ends of the chains with release of beta-D-glucose.</text>
        <dbReference type="EC" id="3.2.1.3"/>
    </reaction>
</comment>
<evidence type="ECO:0000256" key="1">
    <source>
        <dbReference type="ARBA" id="ARBA00001863"/>
    </source>
</evidence>
<dbReference type="Gene3D" id="1.50.10.10">
    <property type="match status" value="1"/>
</dbReference>
<evidence type="ECO:0000256" key="8">
    <source>
        <dbReference type="ARBA" id="ARBA00023326"/>
    </source>
</evidence>
<name>A0A9P5MS96_9AGAM</name>
<evidence type="ECO:0000259" key="11">
    <source>
        <dbReference type="PROSITE" id="PS51166"/>
    </source>
</evidence>
<gene>
    <name evidence="12" type="ORF">DFH94DRAFT_803789</name>
</gene>
<dbReference type="InterPro" id="IPR013783">
    <property type="entry name" value="Ig-like_fold"/>
</dbReference>
<comment type="caution">
    <text evidence="12">The sequence shown here is derived from an EMBL/GenBank/DDBJ whole genome shotgun (WGS) entry which is preliminary data.</text>
</comment>
<dbReference type="SUPFAM" id="SSF49452">
    <property type="entry name" value="Starch-binding domain-like"/>
    <property type="match status" value="1"/>
</dbReference>
<dbReference type="InterPro" id="IPR012341">
    <property type="entry name" value="6hp_glycosidase-like_sf"/>
</dbReference>